<reference evidence="3 4" key="1">
    <citation type="journal article" date="2014" name="Agronomy (Basel)">
        <title>A Draft Genome Sequence for Ensete ventricosum, the Drought-Tolerant Tree Against Hunger.</title>
        <authorList>
            <person name="Harrison J."/>
            <person name="Moore K.A."/>
            <person name="Paszkiewicz K."/>
            <person name="Jones T."/>
            <person name="Grant M."/>
            <person name="Ambacheew D."/>
            <person name="Muzemil S."/>
            <person name="Studholme D.J."/>
        </authorList>
    </citation>
    <scope>NUCLEOTIDE SEQUENCE [LARGE SCALE GENOMIC DNA]</scope>
</reference>
<keyword evidence="1" id="KW-0175">Coiled coil</keyword>
<proteinExistence type="predicted"/>
<dbReference type="Proteomes" id="UP000287651">
    <property type="component" value="Unassembled WGS sequence"/>
</dbReference>
<dbReference type="Gene3D" id="1.20.5.1160">
    <property type="entry name" value="Vasodilator-stimulated phosphoprotein"/>
    <property type="match status" value="1"/>
</dbReference>
<evidence type="ECO:0000256" key="2">
    <source>
        <dbReference type="SAM" id="MobiDB-lite"/>
    </source>
</evidence>
<evidence type="ECO:0000313" key="3">
    <source>
        <dbReference type="EMBL" id="RRT34312.1"/>
    </source>
</evidence>
<protein>
    <submittedName>
        <fullName evidence="3">Uncharacterized protein</fullName>
    </submittedName>
</protein>
<evidence type="ECO:0000313" key="4">
    <source>
        <dbReference type="Proteomes" id="UP000287651"/>
    </source>
</evidence>
<dbReference type="EMBL" id="AMZH03027063">
    <property type="protein sequence ID" value="RRT34312.1"/>
    <property type="molecule type" value="Genomic_DNA"/>
</dbReference>
<evidence type="ECO:0000256" key="1">
    <source>
        <dbReference type="SAM" id="Coils"/>
    </source>
</evidence>
<accession>A0A426X4A3</accession>
<name>A0A426X4A3_ENSVE</name>
<sequence>MAGNGSFWARLKGRLEMLGIESPWVRLRARLEKVGIESPWARLKARLEKVGTESPWASPKARLKMLRTESPWARLRTRSDEVGIESPQARLKARLEMVRTETPWASLRARLKMFGIESPWARLRARSDEVGTESPWAKGDAWPVQYLTEHEARSIIMSCPAFWADEAPIGAGVRSDASASSHSKSRSVTISTRRSRVLDRPYGDSRLTIVHSSSGGAAPVDSRAAEALAVMQSCFNVDSTMTTRRLVEVRKHYYIPLEYELHVPLPVERPYNAFPSGFSLSTDTLETGLRFPLHPVIEACLERWQISPSQMVPNSWHYLVAFLWECYGSGIRPIISEGEILRKHSKKVTFEQPAGASGSTTRTLAEKGKGLMEIEEALERGYTIQELCEVEDRAGADKYFTSIMTQLKTVEGDDFLVYKCSSEELMNRVDKSTVWLQLGANQELVTAAEFRVKGLEEDIKKLQVELESVKNQRRELEQEAGVLRSSLDGAQNDRARLEGDVLSLTEVVALLEAELKAEGPRVVALQGVSRV</sequence>
<feature type="compositionally biased region" description="Low complexity" evidence="2">
    <location>
        <begin position="174"/>
        <end position="192"/>
    </location>
</feature>
<feature type="coiled-coil region" evidence="1">
    <location>
        <begin position="445"/>
        <end position="493"/>
    </location>
</feature>
<gene>
    <name evidence="3" type="ORF">B296_00040024</name>
</gene>
<feature type="region of interest" description="Disordered" evidence="2">
    <location>
        <begin position="173"/>
        <end position="193"/>
    </location>
</feature>
<organism evidence="3 4">
    <name type="scientific">Ensete ventricosum</name>
    <name type="common">Abyssinian banana</name>
    <name type="synonym">Musa ensete</name>
    <dbReference type="NCBI Taxonomy" id="4639"/>
    <lineage>
        <taxon>Eukaryota</taxon>
        <taxon>Viridiplantae</taxon>
        <taxon>Streptophyta</taxon>
        <taxon>Embryophyta</taxon>
        <taxon>Tracheophyta</taxon>
        <taxon>Spermatophyta</taxon>
        <taxon>Magnoliopsida</taxon>
        <taxon>Liliopsida</taxon>
        <taxon>Zingiberales</taxon>
        <taxon>Musaceae</taxon>
        <taxon>Ensete</taxon>
    </lineage>
</organism>
<comment type="caution">
    <text evidence="3">The sequence shown here is derived from an EMBL/GenBank/DDBJ whole genome shotgun (WGS) entry which is preliminary data.</text>
</comment>
<dbReference type="AlphaFoldDB" id="A0A426X4A3"/>